<dbReference type="PANTHER" id="PTHR32282">
    <property type="entry name" value="BINDING PROTEIN TRANSPEPTIDASE, PUTATIVE-RELATED"/>
    <property type="match status" value="1"/>
</dbReference>
<keyword evidence="3" id="KW-0472">Membrane</keyword>
<dbReference type="AlphaFoldDB" id="A0A6I6LZW8"/>
<evidence type="ECO:0000256" key="1">
    <source>
        <dbReference type="ARBA" id="ARBA00004752"/>
    </source>
</evidence>
<dbReference type="PANTHER" id="PTHR32282:SF33">
    <property type="entry name" value="PEPTIDOGLYCAN GLYCOSYLTRANSFERASE"/>
    <property type="match status" value="1"/>
</dbReference>
<dbReference type="InterPro" id="IPR023346">
    <property type="entry name" value="Lysozyme-like_dom_sf"/>
</dbReference>
<gene>
    <name evidence="5" type="ORF">GQA94_19710</name>
</gene>
<protein>
    <recommendedName>
        <fullName evidence="4">Glycosyl transferase family 51 domain-containing protein</fullName>
    </recommendedName>
</protein>
<sequence>MLHHGCQLIWRRVVATTIIRRSSFYISTLPIFIVAAITRLLRYNSLIIDYEKCAKLINSIDLDIEIINQNLIQTLVAAEDHRNDMHYGIDQLSVIRVIILRFLTGKVQGASTIEQQFVRTVSGRYERTIRRKLREQVLSVMIGRDFSKKEICTSYMSCAFFGSGLIGAEGIRSIKQKPEYLGDESVIACLKYPMPLNPTKEYLEIYFQRVIHIQRLKASYDKTP</sequence>
<evidence type="ECO:0000313" key="5">
    <source>
        <dbReference type="EMBL" id="QGZ32162.1"/>
    </source>
</evidence>
<keyword evidence="3" id="KW-0812">Transmembrane</keyword>
<evidence type="ECO:0000256" key="2">
    <source>
        <dbReference type="ARBA" id="ARBA00022679"/>
    </source>
</evidence>
<dbReference type="InterPro" id="IPR050396">
    <property type="entry name" value="Glycosyltr_51/Transpeptidase"/>
</dbReference>
<name>A0A6I6LZW8_STUST</name>
<dbReference type="EMBL" id="CP046902">
    <property type="protein sequence ID" value="QGZ32162.1"/>
    <property type="molecule type" value="Genomic_DNA"/>
</dbReference>
<keyword evidence="3" id="KW-1133">Transmembrane helix</keyword>
<dbReference type="InterPro" id="IPR036950">
    <property type="entry name" value="PBP_transglycosylase"/>
</dbReference>
<feature type="domain" description="Glycosyl transferase family 51" evidence="4">
    <location>
        <begin position="61"/>
        <end position="169"/>
    </location>
</feature>
<organism evidence="5 6">
    <name type="scientific">Stutzerimonas stutzeri</name>
    <name type="common">Pseudomonas stutzeri</name>
    <dbReference type="NCBI Taxonomy" id="316"/>
    <lineage>
        <taxon>Bacteria</taxon>
        <taxon>Pseudomonadati</taxon>
        <taxon>Pseudomonadota</taxon>
        <taxon>Gammaproteobacteria</taxon>
        <taxon>Pseudomonadales</taxon>
        <taxon>Pseudomonadaceae</taxon>
        <taxon>Stutzerimonas</taxon>
    </lineage>
</organism>
<dbReference type="GO" id="GO:0008955">
    <property type="term" value="F:peptidoglycan glycosyltransferase activity"/>
    <property type="evidence" value="ECO:0007669"/>
    <property type="project" value="TreeGrafter"/>
</dbReference>
<proteinExistence type="predicted"/>
<evidence type="ECO:0000259" key="4">
    <source>
        <dbReference type="Pfam" id="PF00912"/>
    </source>
</evidence>
<reference evidence="5 6" key="1">
    <citation type="submission" date="2019-12" db="EMBL/GenBank/DDBJ databases">
        <title>Complete genome sequence of Pseudomonas stutzeri.</title>
        <authorList>
            <person name="Lim S.R."/>
            <person name="Kim J.H."/>
        </authorList>
    </citation>
    <scope>NUCLEOTIDE SEQUENCE [LARGE SCALE GENOMIC DNA]</scope>
    <source>
        <strain evidence="5 6">PM101005</strain>
    </source>
</reference>
<dbReference type="SUPFAM" id="SSF53955">
    <property type="entry name" value="Lysozyme-like"/>
    <property type="match status" value="1"/>
</dbReference>
<accession>A0A6I6LZW8</accession>
<keyword evidence="2" id="KW-0808">Transferase</keyword>
<evidence type="ECO:0000256" key="3">
    <source>
        <dbReference type="SAM" id="Phobius"/>
    </source>
</evidence>
<dbReference type="Proteomes" id="UP000438983">
    <property type="component" value="Chromosome"/>
</dbReference>
<dbReference type="Gene3D" id="1.10.3810.10">
    <property type="entry name" value="Biosynthetic peptidoglycan transglycosylase-like"/>
    <property type="match status" value="1"/>
</dbReference>
<dbReference type="InterPro" id="IPR001264">
    <property type="entry name" value="Glyco_trans_51"/>
</dbReference>
<dbReference type="Pfam" id="PF00912">
    <property type="entry name" value="Transgly"/>
    <property type="match status" value="1"/>
</dbReference>
<feature type="transmembrane region" description="Helical" evidence="3">
    <location>
        <begin position="22"/>
        <end position="41"/>
    </location>
</feature>
<evidence type="ECO:0000313" key="6">
    <source>
        <dbReference type="Proteomes" id="UP000438983"/>
    </source>
</evidence>
<comment type="pathway">
    <text evidence="1">Cell wall biogenesis; peptidoglycan biosynthesis.</text>
</comment>